<proteinExistence type="predicted"/>
<dbReference type="InterPro" id="IPR033430">
    <property type="entry name" value="DUF5121"/>
</dbReference>
<comment type="caution">
    <text evidence="4">The sequence shown here is derived from an EMBL/GenBank/DDBJ whole genome shotgun (WGS) entry which is preliminary data.</text>
</comment>
<accession>A0A3E5EZ38</accession>
<protein>
    <submittedName>
        <fullName evidence="4">DUF5121 domain-containing protein</fullName>
    </submittedName>
</protein>
<feature type="domain" description="DUF5016" evidence="1">
    <location>
        <begin position="14"/>
        <end position="119"/>
    </location>
</feature>
<dbReference type="AlphaFoldDB" id="A0A3E5EZ38"/>
<dbReference type="Pfam" id="PF17163">
    <property type="entry name" value="DUF5125"/>
    <property type="match status" value="1"/>
</dbReference>
<evidence type="ECO:0000259" key="2">
    <source>
        <dbReference type="Pfam" id="PF17163"/>
    </source>
</evidence>
<evidence type="ECO:0000259" key="3">
    <source>
        <dbReference type="Pfam" id="PF17165"/>
    </source>
</evidence>
<dbReference type="Pfam" id="PF16408">
    <property type="entry name" value="DUF5016"/>
    <property type="match status" value="1"/>
</dbReference>
<dbReference type="Proteomes" id="UP000260759">
    <property type="component" value="Unassembled WGS sequence"/>
</dbReference>
<name>A0A3E5EZ38_BACUN</name>
<gene>
    <name evidence="4" type="ORF">DXB37_10665</name>
</gene>
<dbReference type="EMBL" id="QSVA01000008">
    <property type="protein sequence ID" value="RGN94073.1"/>
    <property type="molecule type" value="Genomic_DNA"/>
</dbReference>
<dbReference type="InterPro" id="IPR033429">
    <property type="entry name" value="DUF5125"/>
</dbReference>
<evidence type="ECO:0000259" key="1">
    <source>
        <dbReference type="Pfam" id="PF16408"/>
    </source>
</evidence>
<evidence type="ECO:0000313" key="4">
    <source>
        <dbReference type="EMBL" id="RGN94073.1"/>
    </source>
</evidence>
<organism evidence="4 5">
    <name type="scientific">Bacteroides uniformis</name>
    <dbReference type="NCBI Taxonomy" id="820"/>
    <lineage>
        <taxon>Bacteria</taxon>
        <taxon>Pseudomonadati</taxon>
        <taxon>Bacteroidota</taxon>
        <taxon>Bacteroidia</taxon>
        <taxon>Bacteroidales</taxon>
        <taxon>Bacteroidaceae</taxon>
        <taxon>Bacteroides</taxon>
    </lineage>
</organism>
<dbReference type="Pfam" id="PF17165">
    <property type="entry name" value="DUF5121"/>
    <property type="match status" value="1"/>
</dbReference>
<dbReference type="InterPro" id="IPR032184">
    <property type="entry name" value="DUF5016"/>
</dbReference>
<reference evidence="4 5" key="1">
    <citation type="submission" date="2018-08" db="EMBL/GenBank/DDBJ databases">
        <title>A genome reference for cultivated species of the human gut microbiota.</title>
        <authorList>
            <person name="Zou Y."/>
            <person name="Xue W."/>
            <person name="Luo G."/>
        </authorList>
    </citation>
    <scope>NUCLEOTIDE SEQUENCE [LARGE SCALE GENOMIC DNA]</scope>
    <source>
        <strain evidence="4 5">OM03-4</strain>
    </source>
</reference>
<feature type="domain" description="DUF5125" evidence="2">
    <location>
        <begin position="128"/>
        <end position="314"/>
    </location>
</feature>
<sequence length="467" mass="52410">MRNRFLLGMMTFCLIGTTSCKDEIDQFDDHGNSSIVSFQGSDKAYMGDSISFDFEVKSSSVKINQAKVQLYYGEEMVSEALYMLKADGKYSGKVLVPFLKNTPDGDAKVILRVQNERFAADSREMTVAIERPKYQTLRLVAADGTEYAMMPVKGKEYEYSARAKFPAEMEASIVLPAYSDGSNNPYLTGNEIRFGMDNGRISMNAPKNISFETTGYGDDGMYDITFNTLTFEGTPFPKFGLRFDTQNKFVEFEGSGNVFTVETEFKKDDIIKVSGIKEEYPELWKNPTWFSGVKGDEQLLHFRGRDGKYRFTLDKGLKAIMMEQLENATASGNQNASAVWVIGNERIGFPSYSKNNINWNTNKGFNLVPLTGTKYELVMLVGQNIDSGNVNFKFFGQKGWGLEWVGPGAYTLKEGGNYIKYASDGNFQSAEMWPTGKYMVMTMETATKPAGLWVKALEEMPVYEAAE</sequence>
<feature type="domain" description="DUF5121" evidence="3">
    <location>
        <begin position="337"/>
        <end position="406"/>
    </location>
</feature>
<dbReference type="PROSITE" id="PS51257">
    <property type="entry name" value="PROKAR_LIPOPROTEIN"/>
    <property type="match status" value="1"/>
</dbReference>
<dbReference type="RefSeq" id="WP_117600470.1">
    <property type="nucleotide sequence ID" value="NZ_BAABYI010000001.1"/>
</dbReference>
<evidence type="ECO:0000313" key="5">
    <source>
        <dbReference type="Proteomes" id="UP000260759"/>
    </source>
</evidence>